<organism evidence="1 2">
    <name type="scientific">Candidatus Burkholderia verschuerenii</name>
    <dbReference type="NCBI Taxonomy" id="242163"/>
    <lineage>
        <taxon>Bacteria</taxon>
        <taxon>Pseudomonadati</taxon>
        <taxon>Pseudomonadota</taxon>
        <taxon>Betaproteobacteria</taxon>
        <taxon>Burkholderiales</taxon>
        <taxon>Burkholderiaceae</taxon>
        <taxon>Burkholderia</taxon>
    </lineage>
</organism>
<dbReference type="Pfam" id="PF06067">
    <property type="entry name" value="DUF932"/>
    <property type="match status" value="1"/>
</dbReference>
<proteinExistence type="predicted"/>
<name>A0A0L0ME15_9BURK</name>
<sequence length="275" mass="30962">MQLASRFASRSPVLRADHPLSDDQIRTVAPSIFAASPHESRSDRYSYIPTAAVLTELRKEGFQPFMVAQTRVRHEDRRDYTKHMIRLRHPSQINDAEANEIVLLNSHDGTSSYQLLAGLLRFVCQNGLVFGDTVADVRVPHKGDVAGHVIEGAYEVLNGFERVRASRDAMRSVTLDADEADVFAHAALALKYDDPVKPAPISERQVLAPRRHDDDHRDLWSVFNRTQENLLRGGLSGRSASGRRQRTRPVQGIDNDIRLNRALWMLADGLRQLKA</sequence>
<keyword evidence="2" id="KW-1185">Reference proteome</keyword>
<protein>
    <recommendedName>
        <fullName evidence="3">F plasmid protein 32-like protein</fullName>
    </recommendedName>
</protein>
<evidence type="ECO:0008006" key="3">
    <source>
        <dbReference type="Google" id="ProtNLM"/>
    </source>
</evidence>
<reference evidence="2" key="1">
    <citation type="submission" date="2015-06" db="EMBL/GenBank/DDBJ databases">
        <title>Comparative genomics of Burkholderia leaf nodule symbionts.</title>
        <authorList>
            <person name="Carlier A."/>
            <person name="Eberl L."/>
            <person name="Pinto-Carbo M."/>
        </authorList>
    </citation>
    <scope>NUCLEOTIDE SEQUENCE [LARGE SCALE GENOMIC DNA]</scope>
    <source>
        <strain evidence="2">UZHbot4</strain>
    </source>
</reference>
<gene>
    <name evidence="1" type="ORF">BVER_00818</name>
</gene>
<comment type="caution">
    <text evidence="1">The sequence shown here is derived from an EMBL/GenBank/DDBJ whole genome shotgun (WGS) entry which is preliminary data.</text>
</comment>
<evidence type="ECO:0000313" key="1">
    <source>
        <dbReference type="EMBL" id="KND60952.1"/>
    </source>
</evidence>
<accession>A0A0L0ME15</accession>
<dbReference type="PATRIC" id="fig|242163.4.peg.4914"/>
<dbReference type="InterPro" id="IPR026325">
    <property type="entry name" value="DUF932"/>
</dbReference>
<dbReference type="EMBL" id="LFJJ01000038">
    <property type="protein sequence ID" value="KND60952.1"/>
    <property type="molecule type" value="Genomic_DNA"/>
</dbReference>
<evidence type="ECO:0000313" key="2">
    <source>
        <dbReference type="Proteomes" id="UP000036959"/>
    </source>
</evidence>
<dbReference type="AlphaFoldDB" id="A0A0L0ME15"/>
<dbReference type="OrthoDB" id="4554729at2"/>
<dbReference type="RefSeq" id="WP_050453153.1">
    <property type="nucleotide sequence ID" value="NZ_LFJJ01000038.1"/>
</dbReference>
<dbReference type="Proteomes" id="UP000036959">
    <property type="component" value="Unassembled WGS sequence"/>
</dbReference>